<gene>
    <name evidence="6" type="ORF">DDW13_01435</name>
</gene>
<dbReference type="Gene3D" id="1.20.1740.10">
    <property type="entry name" value="Amino acid/polyamine transporter I"/>
    <property type="match status" value="1"/>
</dbReference>
<feature type="transmembrane region" description="Helical" evidence="5">
    <location>
        <begin position="156"/>
        <end position="173"/>
    </location>
</feature>
<feature type="transmembrane region" description="Helical" evidence="5">
    <location>
        <begin position="469"/>
        <end position="490"/>
    </location>
</feature>
<proteinExistence type="predicted"/>
<dbReference type="EMBL" id="QEFD01000050">
    <property type="protein sequence ID" value="PVU77096.1"/>
    <property type="molecule type" value="Genomic_DNA"/>
</dbReference>
<dbReference type="Proteomes" id="UP000245638">
    <property type="component" value="Unassembled WGS sequence"/>
</dbReference>
<accession>A0A2T9XAH9</accession>
<feature type="transmembrane region" description="Helical" evidence="5">
    <location>
        <begin position="179"/>
        <end position="204"/>
    </location>
</feature>
<evidence type="ECO:0000256" key="4">
    <source>
        <dbReference type="ARBA" id="ARBA00023136"/>
    </source>
</evidence>
<feature type="transmembrane region" description="Helical" evidence="5">
    <location>
        <begin position="99"/>
        <end position="124"/>
    </location>
</feature>
<dbReference type="AlphaFoldDB" id="A0A2T9XAH9"/>
<evidence type="ECO:0000256" key="1">
    <source>
        <dbReference type="ARBA" id="ARBA00004141"/>
    </source>
</evidence>
<feature type="transmembrane region" description="Helical" evidence="5">
    <location>
        <begin position="496"/>
        <end position="520"/>
    </location>
</feature>
<name>A0A2T9XAH9_9CREN</name>
<comment type="subcellular location">
    <subcellularLocation>
        <location evidence="1">Membrane</location>
        <topology evidence="1">Multi-pass membrane protein</topology>
    </subcellularLocation>
</comment>
<organism evidence="6 7">
    <name type="scientific">Acidianus hospitalis</name>
    <dbReference type="NCBI Taxonomy" id="563177"/>
    <lineage>
        <taxon>Archaea</taxon>
        <taxon>Thermoproteota</taxon>
        <taxon>Thermoprotei</taxon>
        <taxon>Sulfolobales</taxon>
        <taxon>Sulfolobaceae</taxon>
        <taxon>Acidianus</taxon>
    </lineage>
</organism>
<evidence type="ECO:0000313" key="6">
    <source>
        <dbReference type="EMBL" id="PVU77096.1"/>
    </source>
</evidence>
<keyword evidence="3 5" id="KW-1133">Transmembrane helix</keyword>
<feature type="transmembrane region" description="Helical" evidence="5">
    <location>
        <begin position="285"/>
        <end position="303"/>
    </location>
</feature>
<reference evidence="6 7" key="1">
    <citation type="journal article" date="2015" name="Appl. Environ. Microbiol.">
        <title>Nanoarchaeota, Their Sulfolobales Host, and Nanoarchaeota Virus Distribution across Yellowstone National Park Hot Springs.</title>
        <authorList>
            <person name="Munson-McGee J.H."/>
            <person name="Field E.K."/>
            <person name="Bateson M."/>
            <person name="Rooney C."/>
            <person name="Stepanauskas R."/>
            <person name="Young M.J."/>
        </authorList>
    </citation>
    <scope>NUCLEOTIDE SEQUENCE [LARGE SCALE GENOMIC DNA]</scope>
    <source>
        <strain evidence="6">SCGC AC-742_N10</strain>
    </source>
</reference>
<dbReference type="GO" id="GO:0016020">
    <property type="term" value="C:membrane"/>
    <property type="evidence" value="ECO:0007669"/>
    <property type="project" value="UniProtKB-SubCell"/>
</dbReference>
<feature type="transmembrane region" description="Helical" evidence="5">
    <location>
        <begin position="399"/>
        <end position="417"/>
    </location>
</feature>
<feature type="transmembrane region" description="Helical" evidence="5">
    <location>
        <begin position="429"/>
        <end position="449"/>
    </location>
</feature>
<keyword evidence="4 5" id="KW-0472">Membrane</keyword>
<dbReference type="PANTHER" id="PTHR42770">
    <property type="entry name" value="AMINO ACID TRANSPORTER-RELATED"/>
    <property type="match status" value="1"/>
</dbReference>
<evidence type="ECO:0000256" key="5">
    <source>
        <dbReference type="SAM" id="Phobius"/>
    </source>
</evidence>
<dbReference type="InterPro" id="IPR050367">
    <property type="entry name" value="APC_superfamily"/>
</dbReference>
<keyword evidence="2 5" id="KW-0812">Transmembrane</keyword>
<evidence type="ECO:0008006" key="8">
    <source>
        <dbReference type="Google" id="ProtNLM"/>
    </source>
</evidence>
<feature type="transmembrane region" description="Helical" evidence="5">
    <location>
        <begin position="350"/>
        <end position="378"/>
    </location>
</feature>
<sequence length="543" mass="59490">MVDTNRIGKNMFLRESSGLVKEFGLKDIASLNLSNLLFGIGLIYIINDGYLFPNGSMILGTAIMALLGIFPAIVYGMLTHAVGKTYSDYVTVARSSHPALGTAIAISTLFWAWLWAATFVYFFITYALPITLTEIGYFLGIPSLISISTQLTTTPYILGLGILTIVAFIFIAVRSNKALMNIVTISVGLGTLANIIVIISLLMVSHSQFVNIFNSYAAHFVSNTNYYSYIISEAQKLGYSSTSFSFYCTLGIVGLAAWTFLYVSVQQYVAAEIKGRTKISLYGTLIPLAISGIVSILTIVLFIDKVGLTFINSIDYLANTDPSAYSLPVSPSYFYLASIIANYINPDLSILIGIGFITWNFALIPFNFLIGSRVVLALSMDRLLPGFFGAVKEDWHTPYASHIINGSLMIVMIIVYSTVGSSLLSLNAVFGNVLAWIIEALVFIFLPFLRKSNMLIEGTIIDKWKIGKFPVFSIASIGWLATLGLIAYLYLTNASFGVNGIPSLVTVSLVTVGGAIYYFLAKLIRQYRDNIDLTLLFKEIPPD</sequence>
<protein>
    <recommendedName>
        <fullName evidence="8">APC family permease</fullName>
    </recommendedName>
</protein>
<evidence type="ECO:0000256" key="2">
    <source>
        <dbReference type="ARBA" id="ARBA00022692"/>
    </source>
</evidence>
<feature type="transmembrane region" description="Helical" evidence="5">
    <location>
        <begin position="28"/>
        <end position="46"/>
    </location>
</feature>
<comment type="caution">
    <text evidence="6">The sequence shown here is derived from an EMBL/GenBank/DDBJ whole genome shotgun (WGS) entry which is preliminary data.</text>
</comment>
<feature type="transmembrane region" description="Helical" evidence="5">
    <location>
        <begin position="58"/>
        <end position="78"/>
    </location>
</feature>
<evidence type="ECO:0000256" key="3">
    <source>
        <dbReference type="ARBA" id="ARBA00022989"/>
    </source>
</evidence>
<feature type="transmembrane region" description="Helical" evidence="5">
    <location>
        <begin position="244"/>
        <end position="265"/>
    </location>
</feature>
<dbReference type="PIRSF" id="PIRSF006060">
    <property type="entry name" value="AA_transporter"/>
    <property type="match status" value="1"/>
</dbReference>
<evidence type="ECO:0000313" key="7">
    <source>
        <dbReference type="Proteomes" id="UP000245638"/>
    </source>
</evidence>
<dbReference type="PANTHER" id="PTHR42770:SF7">
    <property type="entry name" value="MEMBRANE PROTEIN"/>
    <property type="match status" value="1"/>
</dbReference>